<evidence type="ECO:0000256" key="3">
    <source>
        <dbReference type="ARBA" id="ARBA00022989"/>
    </source>
</evidence>
<reference evidence="9" key="1">
    <citation type="submission" date="2016-06" db="UniProtKB">
        <authorList>
            <consortium name="WormBaseParasite"/>
        </authorList>
    </citation>
    <scope>IDENTIFICATION</scope>
</reference>
<evidence type="ECO:0000256" key="1">
    <source>
        <dbReference type="ARBA" id="ARBA00004141"/>
    </source>
</evidence>
<feature type="domain" description="ABC transporter" evidence="6">
    <location>
        <begin position="211"/>
        <end position="315"/>
    </location>
</feature>
<keyword evidence="8" id="KW-1185">Reference proteome</keyword>
<keyword evidence="3 5" id="KW-1133">Transmembrane helix</keyword>
<dbReference type="PANTHER" id="PTHR24221">
    <property type="entry name" value="ATP-BINDING CASSETTE SUB-FAMILY B"/>
    <property type="match status" value="1"/>
</dbReference>
<dbReference type="WBParaSite" id="GPUH_0002170401-mRNA-1">
    <property type="protein sequence ID" value="GPUH_0002170401-mRNA-1"/>
    <property type="gene ID" value="GPUH_0002170401"/>
</dbReference>
<dbReference type="Proteomes" id="UP000271098">
    <property type="component" value="Unassembled WGS sequence"/>
</dbReference>
<dbReference type="SUPFAM" id="SSF90123">
    <property type="entry name" value="ABC transporter transmembrane region"/>
    <property type="match status" value="1"/>
</dbReference>
<gene>
    <name evidence="7" type="ORF">GPUH_LOCUS21676</name>
</gene>
<dbReference type="EMBL" id="UYRT01093199">
    <property type="protein sequence ID" value="VDN38726.1"/>
    <property type="molecule type" value="Genomic_DNA"/>
</dbReference>
<evidence type="ECO:0000313" key="8">
    <source>
        <dbReference type="Proteomes" id="UP000271098"/>
    </source>
</evidence>
<dbReference type="GO" id="GO:0016020">
    <property type="term" value="C:membrane"/>
    <property type="evidence" value="ECO:0007669"/>
    <property type="project" value="UniProtKB-SubCell"/>
</dbReference>
<dbReference type="GO" id="GO:0005524">
    <property type="term" value="F:ATP binding"/>
    <property type="evidence" value="ECO:0007669"/>
    <property type="project" value="InterPro"/>
</dbReference>
<dbReference type="GO" id="GO:0042626">
    <property type="term" value="F:ATPase-coupled transmembrane transporter activity"/>
    <property type="evidence" value="ECO:0007669"/>
    <property type="project" value="TreeGrafter"/>
</dbReference>
<proteinExistence type="predicted"/>
<dbReference type="SUPFAM" id="SSF52540">
    <property type="entry name" value="P-loop containing nucleoside triphosphate hydrolases"/>
    <property type="match status" value="1"/>
</dbReference>
<dbReference type="InterPro" id="IPR003439">
    <property type="entry name" value="ABC_transporter-like_ATP-bd"/>
</dbReference>
<dbReference type="Pfam" id="PF00005">
    <property type="entry name" value="ABC_tran"/>
    <property type="match status" value="1"/>
</dbReference>
<evidence type="ECO:0000256" key="2">
    <source>
        <dbReference type="ARBA" id="ARBA00022692"/>
    </source>
</evidence>
<keyword evidence="2 5" id="KW-0812">Transmembrane</keyword>
<evidence type="ECO:0000256" key="5">
    <source>
        <dbReference type="SAM" id="Phobius"/>
    </source>
</evidence>
<reference evidence="7 8" key="2">
    <citation type="submission" date="2018-11" db="EMBL/GenBank/DDBJ databases">
        <authorList>
            <consortium name="Pathogen Informatics"/>
        </authorList>
    </citation>
    <scope>NUCLEOTIDE SEQUENCE [LARGE SCALE GENOMIC DNA]</scope>
</reference>
<evidence type="ECO:0000313" key="7">
    <source>
        <dbReference type="EMBL" id="VDN38726.1"/>
    </source>
</evidence>
<protein>
    <submittedName>
        <fullName evidence="9">ABC transporter domain-containing protein</fullName>
    </submittedName>
</protein>
<dbReference type="Gene3D" id="3.40.50.300">
    <property type="entry name" value="P-loop containing nucleotide triphosphate hydrolases"/>
    <property type="match status" value="2"/>
</dbReference>
<feature type="transmembrane region" description="Helical" evidence="5">
    <location>
        <begin position="7"/>
        <end position="29"/>
    </location>
</feature>
<sequence>MKRQSCISSFVFACQFSFTYILIAITLHFGKVMMLSNEITPFDYLRVVLLTQFGANFISQLIASVSDLSKARMASENILGVIKETAVDMNNLSDEGLRPKISGRLMLKNVEFRYPSRPICPVLRSLTLKVKLLNKFRSFTAPYNQLFYLDSDNEEDFVFCLMNQRQKLLFNINFVVFDYYDITTNSVILGTQYQIQGTTFRYRAPTFQFHTLQVRPGDSIAIVGPSGSGKSSILALFQRMYSTTKGEVVSLIRNLALINPDFIDQDFKLTWTLIDDYNVKQINPAYLRRVVVSVGQEPTLFSFTIRENIGEQHVQILTHSIWVARRRSDRTKNH</sequence>
<keyword evidence="4 5" id="KW-0472">Membrane</keyword>
<dbReference type="InterPro" id="IPR027417">
    <property type="entry name" value="P-loop_NTPase"/>
</dbReference>
<accession>A0A183EL36</accession>
<evidence type="ECO:0000313" key="9">
    <source>
        <dbReference type="WBParaSite" id="GPUH_0002170401-mRNA-1"/>
    </source>
</evidence>
<dbReference type="Gene3D" id="1.20.1560.10">
    <property type="entry name" value="ABC transporter type 1, transmembrane domain"/>
    <property type="match status" value="1"/>
</dbReference>
<organism evidence="9">
    <name type="scientific">Gongylonema pulchrum</name>
    <dbReference type="NCBI Taxonomy" id="637853"/>
    <lineage>
        <taxon>Eukaryota</taxon>
        <taxon>Metazoa</taxon>
        <taxon>Ecdysozoa</taxon>
        <taxon>Nematoda</taxon>
        <taxon>Chromadorea</taxon>
        <taxon>Rhabditida</taxon>
        <taxon>Spirurina</taxon>
        <taxon>Spiruromorpha</taxon>
        <taxon>Spiruroidea</taxon>
        <taxon>Gongylonematidae</taxon>
        <taxon>Gongylonema</taxon>
    </lineage>
</organism>
<evidence type="ECO:0000256" key="4">
    <source>
        <dbReference type="ARBA" id="ARBA00023136"/>
    </source>
</evidence>
<dbReference type="OrthoDB" id="6500128at2759"/>
<dbReference type="AlphaFoldDB" id="A0A183EL36"/>
<dbReference type="InterPro" id="IPR039421">
    <property type="entry name" value="Type_1_exporter"/>
</dbReference>
<dbReference type="GO" id="GO:0016887">
    <property type="term" value="F:ATP hydrolysis activity"/>
    <property type="evidence" value="ECO:0007669"/>
    <property type="project" value="InterPro"/>
</dbReference>
<evidence type="ECO:0000259" key="6">
    <source>
        <dbReference type="Pfam" id="PF00005"/>
    </source>
</evidence>
<dbReference type="PANTHER" id="PTHR24221:SF566">
    <property type="entry name" value="P-GLYCOPROTEIN RELATED"/>
    <property type="match status" value="1"/>
</dbReference>
<comment type="subcellular location">
    <subcellularLocation>
        <location evidence="1">Membrane</location>
        <topology evidence="1">Multi-pass membrane protein</topology>
    </subcellularLocation>
</comment>
<name>A0A183EL36_9BILA</name>
<dbReference type="InterPro" id="IPR036640">
    <property type="entry name" value="ABC1_TM_sf"/>
</dbReference>